<dbReference type="Pfam" id="PF08722">
    <property type="entry name" value="Tn7_TnsA-like_N"/>
    <property type="match status" value="1"/>
</dbReference>
<reference evidence="3 4" key="1">
    <citation type="submission" date="2015-06" db="EMBL/GenBank/DDBJ databases">
        <authorList>
            <person name="Ju K.-S."/>
            <person name="Doroghazi J.R."/>
            <person name="Metcalf W.W."/>
        </authorList>
    </citation>
    <scope>NUCLEOTIDE SEQUENCE [LARGE SCALE GENOMIC DNA]</scope>
    <source>
        <strain evidence="3 4">NRRL 3414</strain>
    </source>
</reference>
<evidence type="ECO:0000259" key="2">
    <source>
        <dbReference type="Pfam" id="PF08722"/>
    </source>
</evidence>
<organism evidence="3 4">
    <name type="scientific">Streptomyces viridochromogenes</name>
    <dbReference type="NCBI Taxonomy" id="1938"/>
    <lineage>
        <taxon>Bacteria</taxon>
        <taxon>Bacillati</taxon>
        <taxon>Actinomycetota</taxon>
        <taxon>Actinomycetes</taxon>
        <taxon>Kitasatosporales</taxon>
        <taxon>Streptomycetaceae</taxon>
        <taxon>Streptomyces</taxon>
    </lineage>
</organism>
<comment type="caution">
    <text evidence="3">The sequence shown here is derived from an EMBL/GenBank/DDBJ whole genome shotgun (WGS) entry which is preliminary data.</text>
</comment>
<dbReference type="InterPro" id="IPR014833">
    <property type="entry name" value="TnsA_N"/>
</dbReference>
<dbReference type="Proteomes" id="UP000037432">
    <property type="component" value="Unassembled WGS sequence"/>
</dbReference>
<proteinExistence type="predicted"/>
<feature type="domain" description="TnsA endonuclease N-terminal" evidence="2">
    <location>
        <begin position="88"/>
        <end position="161"/>
    </location>
</feature>
<dbReference type="InterPro" id="IPR048000">
    <property type="entry name" value="TnsA-like"/>
</dbReference>
<dbReference type="NCBIfam" id="NF033179">
    <property type="entry name" value="TnsA_like_Actin"/>
    <property type="match status" value="1"/>
</dbReference>
<dbReference type="EMBL" id="LFNT01000015">
    <property type="protein sequence ID" value="KMS74123.1"/>
    <property type="molecule type" value="Genomic_DNA"/>
</dbReference>
<feature type="compositionally biased region" description="Basic residues" evidence="1">
    <location>
        <begin position="1"/>
        <end position="13"/>
    </location>
</feature>
<evidence type="ECO:0000313" key="3">
    <source>
        <dbReference type="EMBL" id="KMS74123.1"/>
    </source>
</evidence>
<dbReference type="AlphaFoldDB" id="A0A0J7ZG22"/>
<gene>
    <name evidence="3" type="ORF">ACM01_16050</name>
</gene>
<accession>A0A0J7ZG22</accession>
<protein>
    <recommendedName>
        <fullName evidence="2">TnsA endonuclease N-terminal domain-containing protein</fullName>
    </recommendedName>
</protein>
<evidence type="ECO:0000256" key="1">
    <source>
        <dbReference type="SAM" id="MobiDB-lite"/>
    </source>
</evidence>
<name>A0A0J7ZG22_STRVR</name>
<dbReference type="OrthoDB" id="3403133at2"/>
<feature type="region of interest" description="Disordered" evidence="1">
    <location>
        <begin position="1"/>
        <end position="23"/>
    </location>
</feature>
<dbReference type="PATRIC" id="fig|1938.3.peg.9880"/>
<dbReference type="RefSeq" id="WP_048581890.1">
    <property type="nucleotide sequence ID" value="NZ_LFNT01000015.1"/>
</dbReference>
<evidence type="ECO:0000313" key="4">
    <source>
        <dbReference type="Proteomes" id="UP000037432"/>
    </source>
</evidence>
<sequence length="251" mass="28162">MAAQHPRKIRSKHNTPTASIRYTDGSTREVPFNRLRLRDFDESDPWRRVRSVHGMAHYSGDYASATTGGQVVYESRLELARLLLADFDPSVCGIYAQPLRMVARIDGKVRSHVPDFLLVMGSGTVRVVNVKPASRLKDPKVELALAWPGHLIERHGWEYEIWSGAEPTLLENVRFLAAYRHPGVVPVDDVERAWQEVVDGEELAVAERRLAGAREPEEGRPALMALLWSGRLTTDLSAQPLSGECVLRRHG</sequence>